<feature type="transmembrane region" description="Helical" evidence="1">
    <location>
        <begin position="141"/>
        <end position="158"/>
    </location>
</feature>
<sequence length="172" mass="19065">MQPDWLYWIYSIVLYPTVFIFPAYAANGAPVLFGGGKPLDLGRKIKGKRIFGNHKTIRGTLSSIIAGIAAGAIEAIFLPYMLAASIMLIIGANIGDLIGSFIKRRINMPPGKSLPVMDQYGFFIFALIFAYPLSYMHFPDIYGLIFLVIFTGALHVLTNRGAHKLKLKEVPW</sequence>
<reference evidence="2" key="1">
    <citation type="submission" date="2013-08" db="EMBL/GenBank/DDBJ databases">
        <authorList>
            <person name="Mendez C."/>
            <person name="Richter M."/>
            <person name="Ferrer M."/>
            <person name="Sanchez J."/>
        </authorList>
    </citation>
    <scope>NUCLEOTIDE SEQUENCE</scope>
</reference>
<feature type="transmembrane region" description="Helical" evidence="1">
    <location>
        <begin position="114"/>
        <end position="135"/>
    </location>
</feature>
<dbReference type="AlphaFoldDB" id="T0YKS2"/>
<evidence type="ECO:0000313" key="2">
    <source>
        <dbReference type="EMBL" id="EQD32522.1"/>
    </source>
</evidence>
<proteinExistence type="predicted"/>
<feature type="transmembrane region" description="Helical" evidence="1">
    <location>
        <begin position="56"/>
        <end position="77"/>
    </location>
</feature>
<keyword evidence="1" id="KW-0812">Transmembrane</keyword>
<organism evidence="2">
    <name type="scientific">mine drainage metagenome</name>
    <dbReference type="NCBI Taxonomy" id="410659"/>
    <lineage>
        <taxon>unclassified sequences</taxon>
        <taxon>metagenomes</taxon>
        <taxon>ecological metagenomes</taxon>
    </lineage>
</organism>
<reference evidence="2" key="2">
    <citation type="journal article" date="2014" name="ISME J.">
        <title>Microbial stratification in low pH oxic and suboxic macroscopic growths along an acid mine drainage.</title>
        <authorList>
            <person name="Mendez-Garcia C."/>
            <person name="Mesa V."/>
            <person name="Sprenger R.R."/>
            <person name="Richter M."/>
            <person name="Diez M.S."/>
            <person name="Solano J."/>
            <person name="Bargiela R."/>
            <person name="Golyshina O.V."/>
            <person name="Manteca A."/>
            <person name="Ramos J.L."/>
            <person name="Gallego J.R."/>
            <person name="Llorente I."/>
            <person name="Martins Dos Santos V.A."/>
            <person name="Jensen O.N."/>
            <person name="Pelaez A.I."/>
            <person name="Sanchez J."/>
            <person name="Ferrer M."/>
        </authorList>
    </citation>
    <scope>NUCLEOTIDE SEQUENCE</scope>
</reference>
<dbReference type="NCBIfam" id="NF003114">
    <property type="entry name" value="PRK04032.1"/>
    <property type="match status" value="1"/>
</dbReference>
<feature type="transmembrane region" description="Helical" evidence="1">
    <location>
        <begin position="83"/>
        <end position="102"/>
    </location>
</feature>
<protein>
    <submittedName>
        <fullName evidence="2">Membrane protein containing DUF46</fullName>
    </submittedName>
</protein>
<feature type="transmembrane region" description="Helical" evidence="1">
    <location>
        <begin position="6"/>
        <end position="35"/>
    </location>
</feature>
<dbReference type="PANTHER" id="PTHR39650">
    <property type="entry name" value="CDP-ARCHAEOL SYNTHASE"/>
    <property type="match status" value="1"/>
</dbReference>
<dbReference type="Pfam" id="PF01864">
    <property type="entry name" value="CarS-like"/>
    <property type="match status" value="1"/>
</dbReference>
<comment type="caution">
    <text evidence="2">The sequence shown here is derived from an EMBL/GenBank/DDBJ whole genome shotgun (WGS) entry which is preliminary data.</text>
</comment>
<dbReference type="PANTHER" id="PTHR39650:SF1">
    <property type="entry name" value="CDP-ARCHAEOL SYNTHASE"/>
    <property type="match status" value="1"/>
</dbReference>
<dbReference type="InterPro" id="IPR032690">
    <property type="entry name" value="CarS"/>
</dbReference>
<gene>
    <name evidence="2" type="ORF">B2A_13519</name>
</gene>
<keyword evidence="1" id="KW-0472">Membrane</keyword>
<accession>T0YKS2</accession>
<keyword evidence="1" id="KW-1133">Transmembrane helix</keyword>
<evidence type="ECO:0000256" key="1">
    <source>
        <dbReference type="SAM" id="Phobius"/>
    </source>
</evidence>
<name>T0YKS2_9ZZZZ</name>
<dbReference type="EMBL" id="AUZZ01009795">
    <property type="protein sequence ID" value="EQD32522.1"/>
    <property type="molecule type" value="Genomic_DNA"/>
</dbReference>